<feature type="transmembrane region" description="Helical" evidence="1">
    <location>
        <begin position="79"/>
        <end position="101"/>
    </location>
</feature>
<reference evidence="2 3" key="1">
    <citation type="submission" date="2014-01" db="EMBL/GenBank/DDBJ databases">
        <title>Marinomonas ushuaiensis DSM 15871 Genome Sequencing.</title>
        <authorList>
            <person name="Lai Q."/>
            <person name="Shao Z.S."/>
        </authorList>
    </citation>
    <scope>NUCLEOTIDE SEQUENCE [LARGE SCALE GENOMIC DNA]</scope>
    <source>
        <strain evidence="2 3">DSM 15871</strain>
    </source>
</reference>
<dbReference type="RefSeq" id="WP_036163662.1">
    <property type="nucleotide sequence ID" value="NZ_JAMB01000018.1"/>
</dbReference>
<dbReference type="Pfam" id="PF11086">
    <property type="entry name" value="DUF2878"/>
    <property type="match status" value="1"/>
</dbReference>
<keyword evidence="3" id="KW-1185">Reference proteome</keyword>
<evidence type="ECO:0000313" key="3">
    <source>
        <dbReference type="Proteomes" id="UP000054058"/>
    </source>
</evidence>
<keyword evidence="1" id="KW-0812">Transmembrane</keyword>
<dbReference type="InterPro" id="IPR021306">
    <property type="entry name" value="DUF2878"/>
</dbReference>
<feature type="transmembrane region" description="Helical" evidence="1">
    <location>
        <begin position="12"/>
        <end position="35"/>
    </location>
</feature>
<proteinExistence type="predicted"/>
<dbReference type="PATRIC" id="fig|1122207.3.peg.2937"/>
<name>X7E0W0_9GAMM</name>
<dbReference type="Proteomes" id="UP000054058">
    <property type="component" value="Unassembled WGS sequence"/>
</dbReference>
<dbReference type="eggNOG" id="ENOG5032ZK4">
    <property type="taxonomic scope" value="Bacteria"/>
</dbReference>
<organism evidence="2 3">
    <name type="scientific">Marinomonas ushuaiensis DSM 15871</name>
    <dbReference type="NCBI Taxonomy" id="1122207"/>
    <lineage>
        <taxon>Bacteria</taxon>
        <taxon>Pseudomonadati</taxon>
        <taxon>Pseudomonadota</taxon>
        <taxon>Gammaproteobacteria</taxon>
        <taxon>Oceanospirillales</taxon>
        <taxon>Oceanospirillaceae</taxon>
        <taxon>Marinomonas</taxon>
    </lineage>
</organism>
<feature type="transmembrane region" description="Helical" evidence="1">
    <location>
        <begin position="138"/>
        <end position="159"/>
    </location>
</feature>
<dbReference type="EMBL" id="JAMB01000018">
    <property type="protein sequence ID" value="ETX09597.1"/>
    <property type="molecule type" value="Genomic_DNA"/>
</dbReference>
<keyword evidence="1" id="KW-0472">Membrane</keyword>
<dbReference type="STRING" id="1122207.MUS1_06640"/>
<feature type="transmembrane region" description="Helical" evidence="1">
    <location>
        <begin position="108"/>
        <end position="126"/>
    </location>
</feature>
<evidence type="ECO:0000256" key="1">
    <source>
        <dbReference type="SAM" id="Phobius"/>
    </source>
</evidence>
<accession>X7E0W0</accession>
<evidence type="ECO:0000313" key="2">
    <source>
        <dbReference type="EMBL" id="ETX09597.1"/>
    </source>
</evidence>
<comment type="caution">
    <text evidence="2">The sequence shown here is derived from an EMBL/GenBank/DDBJ whole genome shotgun (WGS) entry which is preliminary data.</text>
</comment>
<protein>
    <recommendedName>
        <fullName evidence="4">DUF2878 domain-containing protein</fullName>
    </recommendedName>
</protein>
<dbReference type="AlphaFoldDB" id="X7E0W0"/>
<sequence>MKRFLNAILFQIVWFVCLLAGSGWGLAVTVLYLFLHDRYFMTTGREWRLLLVFVVFGIVIDGTLFQLGVFSNGDENGLVAIPPVWLLCLWVSTGTLFVHSLAFLRSRYFLSALIGMIGPTMSYFAGAKLAGITLAEPILMSLFVVSAIWAIVLPFGFWLSEKWGLFDDQELKIK</sequence>
<keyword evidence="1" id="KW-1133">Transmembrane helix</keyword>
<evidence type="ECO:0008006" key="4">
    <source>
        <dbReference type="Google" id="ProtNLM"/>
    </source>
</evidence>
<gene>
    <name evidence="2" type="ORF">MUS1_06640</name>
</gene>
<feature type="transmembrane region" description="Helical" evidence="1">
    <location>
        <begin position="47"/>
        <end position="67"/>
    </location>
</feature>
<dbReference type="OrthoDB" id="21939at2"/>